<evidence type="ECO:0000256" key="3">
    <source>
        <dbReference type="ARBA" id="ARBA00022801"/>
    </source>
</evidence>
<dbReference type="InterPro" id="IPR023828">
    <property type="entry name" value="Peptidase_S8_Ser-AS"/>
</dbReference>
<sequence length="452" mass="47025">MRVLIQLRPSPDLVAAVADPTMTATTSDVSDGLPGVVLDQSYIPVAVPRPMPASPTGDPLSLNQPLIYSMAPDEASVVLRGEVSDDEVSTRMSLLPGRRDVVAVYADPVIETSLTCGGTPPVGDWHDVERLLRVAELRAEGLDGSGVTLAVTDTGINAAHVARRLGRGLTVDQERSWTPPGVPGGAGEFAVDHGSMCAFDALISAPQASLIDIPVLLSRRPGGSALDGLLSDAVAAFAHLRAVLDAQPAATRSLVVSNSWGSFSPRWDFAPGHPGNYSDNPAHPFNLIVGSLAEAGADLLFAAGNCGRDCPDGRCAYPDRSITGANSHAKVLSIGGVDVNGERVGYSSQGPGRLTQRKPDFCAYTHFAGSRAFGENSPDSGTSAACPVAAGLVAAIRTQWPAARLSPAALRTLLRRSADDRGELGYDYDYGYGIVDAAGIIGALRSRANRAA</sequence>
<dbReference type="PANTHER" id="PTHR43806">
    <property type="entry name" value="PEPTIDASE S8"/>
    <property type="match status" value="1"/>
</dbReference>
<dbReference type="CDD" id="cd00306">
    <property type="entry name" value="Peptidases_S8_S53"/>
    <property type="match status" value="1"/>
</dbReference>
<evidence type="ECO:0000256" key="4">
    <source>
        <dbReference type="ARBA" id="ARBA00022825"/>
    </source>
</evidence>
<feature type="active site" description="Charge relay system" evidence="5">
    <location>
        <position position="153"/>
    </location>
</feature>
<keyword evidence="3 5" id="KW-0378">Hydrolase</keyword>
<protein>
    <recommendedName>
        <fullName evidence="6">Peptidase S8/S53 domain-containing protein</fullName>
    </recommendedName>
</protein>
<dbReference type="OrthoDB" id="3496386at2"/>
<organism evidence="7 8">
    <name type="scientific">Acrocarpospora corrugata</name>
    <dbReference type="NCBI Taxonomy" id="35763"/>
    <lineage>
        <taxon>Bacteria</taxon>
        <taxon>Bacillati</taxon>
        <taxon>Actinomycetota</taxon>
        <taxon>Actinomycetes</taxon>
        <taxon>Streptosporangiales</taxon>
        <taxon>Streptosporangiaceae</taxon>
        <taxon>Acrocarpospora</taxon>
    </lineage>
</organism>
<dbReference type="GO" id="GO:0004252">
    <property type="term" value="F:serine-type endopeptidase activity"/>
    <property type="evidence" value="ECO:0007669"/>
    <property type="project" value="UniProtKB-UniRule"/>
</dbReference>
<keyword evidence="2 5" id="KW-0645">Protease</keyword>
<dbReference type="InterPro" id="IPR015500">
    <property type="entry name" value="Peptidase_S8_subtilisin-rel"/>
</dbReference>
<dbReference type="Gene3D" id="3.40.50.200">
    <property type="entry name" value="Peptidase S8/S53 domain"/>
    <property type="match status" value="1"/>
</dbReference>
<evidence type="ECO:0000256" key="1">
    <source>
        <dbReference type="ARBA" id="ARBA00011073"/>
    </source>
</evidence>
<evidence type="ECO:0000256" key="5">
    <source>
        <dbReference type="PROSITE-ProRule" id="PRU01240"/>
    </source>
</evidence>
<proteinExistence type="inferred from homology"/>
<name>A0A5M3VXK6_9ACTN</name>
<dbReference type="PROSITE" id="PS00138">
    <property type="entry name" value="SUBTILASE_SER"/>
    <property type="match status" value="1"/>
</dbReference>
<comment type="similarity">
    <text evidence="1 5">Belongs to the peptidase S8 family.</text>
</comment>
<dbReference type="InterPro" id="IPR050131">
    <property type="entry name" value="Peptidase_S8_subtilisin-like"/>
</dbReference>
<evidence type="ECO:0000256" key="2">
    <source>
        <dbReference type="ARBA" id="ARBA00022670"/>
    </source>
</evidence>
<comment type="caution">
    <text evidence="7">The sequence shown here is derived from an EMBL/GenBank/DDBJ whole genome shotgun (WGS) entry which is preliminary data.</text>
</comment>
<feature type="domain" description="Peptidase S8/S53" evidence="6">
    <location>
        <begin position="144"/>
        <end position="433"/>
    </location>
</feature>
<dbReference type="PRINTS" id="PR00723">
    <property type="entry name" value="SUBTILISIN"/>
</dbReference>
<feature type="active site" description="Charge relay system" evidence="5">
    <location>
        <position position="193"/>
    </location>
</feature>
<dbReference type="InterPro" id="IPR036852">
    <property type="entry name" value="Peptidase_S8/S53_dom_sf"/>
</dbReference>
<dbReference type="PROSITE" id="PS51892">
    <property type="entry name" value="SUBTILASE"/>
    <property type="match status" value="1"/>
</dbReference>
<dbReference type="GO" id="GO:0006508">
    <property type="term" value="P:proteolysis"/>
    <property type="evidence" value="ECO:0007669"/>
    <property type="project" value="UniProtKB-KW"/>
</dbReference>
<dbReference type="Proteomes" id="UP000334990">
    <property type="component" value="Unassembled WGS sequence"/>
</dbReference>
<keyword evidence="8" id="KW-1185">Reference proteome</keyword>
<evidence type="ECO:0000259" key="6">
    <source>
        <dbReference type="Pfam" id="PF00082"/>
    </source>
</evidence>
<dbReference type="InterPro" id="IPR000209">
    <property type="entry name" value="Peptidase_S8/S53_dom"/>
</dbReference>
<dbReference type="EMBL" id="BLAD01000051">
    <property type="protein sequence ID" value="GES01597.1"/>
    <property type="molecule type" value="Genomic_DNA"/>
</dbReference>
<dbReference type="RefSeq" id="WP_155337865.1">
    <property type="nucleotide sequence ID" value="NZ_BAAABN010000042.1"/>
</dbReference>
<accession>A0A5M3VXK6</accession>
<dbReference type="SUPFAM" id="SSF52743">
    <property type="entry name" value="Subtilisin-like"/>
    <property type="match status" value="1"/>
</dbReference>
<dbReference type="AlphaFoldDB" id="A0A5M3VXK6"/>
<evidence type="ECO:0000313" key="7">
    <source>
        <dbReference type="EMBL" id="GES01597.1"/>
    </source>
</evidence>
<evidence type="ECO:0000313" key="8">
    <source>
        <dbReference type="Proteomes" id="UP000334990"/>
    </source>
</evidence>
<keyword evidence="4 5" id="KW-0720">Serine protease</keyword>
<dbReference type="PANTHER" id="PTHR43806:SF11">
    <property type="entry name" value="CEREVISIN-RELATED"/>
    <property type="match status" value="1"/>
</dbReference>
<feature type="active site" description="Charge relay system" evidence="5">
    <location>
        <position position="383"/>
    </location>
</feature>
<reference evidence="7 8" key="1">
    <citation type="submission" date="2019-10" db="EMBL/GenBank/DDBJ databases">
        <title>Whole genome shotgun sequence of Acrocarpospora corrugata NBRC 13972.</title>
        <authorList>
            <person name="Ichikawa N."/>
            <person name="Kimura A."/>
            <person name="Kitahashi Y."/>
            <person name="Komaki H."/>
            <person name="Oguchi A."/>
        </authorList>
    </citation>
    <scope>NUCLEOTIDE SEQUENCE [LARGE SCALE GENOMIC DNA]</scope>
    <source>
        <strain evidence="7 8">NBRC 13972</strain>
    </source>
</reference>
<dbReference type="Pfam" id="PF00082">
    <property type="entry name" value="Peptidase_S8"/>
    <property type="match status" value="1"/>
</dbReference>
<gene>
    <name evidence="7" type="ORF">Acor_36610</name>
</gene>